<sequence length="708" mass="81032">MSTIQQVQTRTTQEEGQGDESPRTPFHTFTPQGQWINNRRNESTLGSAVPLSGLGRTLGEHRGDQTTQDQDQDQPDTPSRPVSAPPVGHPNSPSRRTHRVQPQPPVPMSPTSRAIQVPVEERDFLINELRRARETMENFISTTRVPQSIAEEVAREERSEYTFPFGGTSIPSTIINPPPAYNSVGVHQVDWDNTNTIVHRPPPPENVPLRFQSPRTSVSNQNVPRELVALPVTPHQNPRYGRIPNLRDPREYRRAYEEAMGSATISRTIPPYEYSNNRLPVNFTTYRGNDDNTIADSTLPGMDMDRRTSTSTDQRLYEDPNEFVHYLGIRCREFERRLGIPNVNQLNDERAMRIIRHLVDVREVDLPFEMVQLLREPPYRRELHRLYALTMHPNLLQIIPSMQLTTREEGSELRAPMPEHAMQQRSELIPENEELIREGTQMYNQITRRTISEERAYRELRNILVERGPSRETTRSASLRMVNNEPIRPETTLRPENPTPYRGANEEIESSNQTTIRHSRIGENQPVEQGRVNEDLESRGEGPSQLLPETPQPETVQTEHRPSQISFTTLTNFSTPSQPLLRPGEVRQGGYRYTPWYGPRGRGQAYYRPPRSLQQYQEDVERNQRTRETSNEPLAENSGLRTSATTGAEPHRNQQEPSGTSDNRTESGYQADTSGNINTSGESTTFYPHQRVNQPLPRSEKAKGKQPE</sequence>
<feature type="compositionally biased region" description="Polar residues" evidence="1">
    <location>
        <begin position="27"/>
        <end position="46"/>
    </location>
</feature>
<keyword evidence="3" id="KW-1185">Reference proteome</keyword>
<feature type="region of interest" description="Disordered" evidence="1">
    <location>
        <begin position="468"/>
        <end position="708"/>
    </location>
</feature>
<evidence type="ECO:0000313" key="3">
    <source>
        <dbReference type="Proteomes" id="UP000297245"/>
    </source>
</evidence>
<feature type="compositionally biased region" description="Polar residues" evidence="1">
    <location>
        <begin position="655"/>
        <end position="693"/>
    </location>
</feature>
<evidence type="ECO:0000313" key="2">
    <source>
        <dbReference type="EMBL" id="THU93865.1"/>
    </source>
</evidence>
<feature type="compositionally biased region" description="Basic and acidic residues" evidence="1">
    <location>
        <begin position="531"/>
        <end position="540"/>
    </location>
</feature>
<protein>
    <submittedName>
        <fullName evidence="2">Uncharacterized protein</fullName>
    </submittedName>
</protein>
<dbReference type="Proteomes" id="UP000297245">
    <property type="component" value="Unassembled WGS sequence"/>
</dbReference>
<evidence type="ECO:0000256" key="1">
    <source>
        <dbReference type="SAM" id="MobiDB-lite"/>
    </source>
</evidence>
<dbReference type="EMBL" id="ML179237">
    <property type="protein sequence ID" value="THU93865.1"/>
    <property type="molecule type" value="Genomic_DNA"/>
</dbReference>
<name>A0A4V4HF74_DENBC</name>
<organism evidence="2 3">
    <name type="scientific">Dendrothele bispora (strain CBS 962.96)</name>
    <dbReference type="NCBI Taxonomy" id="1314807"/>
    <lineage>
        <taxon>Eukaryota</taxon>
        <taxon>Fungi</taxon>
        <taxon>Dikarya</taxon>
        <taxon>Basidiomycota</taxon>
        <taxon>Agaricomycotina</taxon>
        <taxon>Agaricomycetes</taxon>
        <taxon>Agaricomycetidae</taxon>
        <taxon>Agaricales</taxon>
        <taxon>Agaricales incertae sedis</taxon>
        <taxon>Dendrothele</taxon>
    </lineage>
</organism>
<feature type="compositionally biased region" description="Polar residues" evidence="1">
    <location>
        <begin position="1"/>
        <end position="15"/>
    </location>
</feature>
<feature type="compositionally biased region" description="Polar residues" evidence="1">
    <location>
        <begin position="563"/>
        <end position="578"/>
    </location>
</feature>
<accession>A0A4V4HF74</accession>
<dbReference type="AlphaFoldDB" id="A0A4V4HF74"/>
<proteinExistence type="predicted"/>
<gene>
    <name evidence="2" type="ORF">K435DRAFT_799329</name>
</gene>
<feature type="compositionally biased region" description="Basic and acidic residues" evidence="1">
    <location>
        <begin position="698"/>
        <end position="708"/>
    </location>
</feature>
<feature type="region of interest" description="Disordered" evidence="1">
    <location>
        <begin position="1"/>
        <end position="117"/>
    </location>
</feature>
<reference evidence="2 3" key="1">
    <citation type="journal article" date="2019" name="Nat. Ecol. Evol.">
        <title>Megaphylogeny resolves global patterns of mushroom evolution.</title>
        <authorList>
            <person name="Varga T."/>
            <person name="Krizsan K."/>
            <person name="Foldi C."/>
            <person name="Dima B."/>
            <person name="Sanchez-Garcia M."/>
            <person name="Sanchez-Ramirez S."/>
            <person name="Szollosi G.J."/>
            <person name="Szarkandi J.G."/>
            <person name="Papp V."/>
            <person name="Albert L."/>
            <person name="Andreopoulos W."/>
            <person name="Angelini C."/>
            <person name="Antonin V."/>
            <person name="Barry K.W."/>
            <person name="Bougher N.L."/>
            <person name="Buchanan P."/>
            <person name="Buyck B."/>
            <person name="Bense V."/>
            <person name="Catcheside P."/>
            <person name="Chovatia M."/>
            <person name="Cooper J."/>
            <person name="Damon W."/>
            <person name="Desjardin D."/>
            <person name="Finy P."/>
            <person name="Geml J."/>
            <person name="Haridas S."/>
            <person name="Hughes K."/>
            <person name="Justo A."/>
            <person name="Karasinski D."/>
            <person name="Kautmanova I."/>
            <person name="Kiss B."/>
            <person name="Kocsube S."/>
            <person name="Kotiranta H."/>
            <person name="LaButti K.M."/>
            <person name="Lechner B.E."/>
            <person name="Liimatainen K."/>
            <person name="Lipzen A."/>
            <person name="Lukacs Z."/>
            <person name="Mihaltcheva S."/>
            <person name="Morgado L.N."/>
            <person name="Niskanen T."/>
            <person name="Noordeloos M.E."/>
            <person name="Ohm R.A."/>
            <person name="Ortiz-Santana B."/>
            <person name="Ovrebo C."/>
            <person name="Racz N."/>
            <person name="Riley R."/>
            <person name="Savchenko A."/>
            <person name="Shiryaev A."/>
            <person name="Soop K."/>
            <person name="Spirin V."/>
            <person name="Szebenyi C."/>
            <person name="Tomsovsky M."/>
            <person name="Tulloss R.E."/>
            <person name="Uehling J."/>
            <person name="Grigoriev I.V."/>
            <person name="Vagvolgyi C."/>
            <person name="Papp T."/>
            <person name="Martin F.M."/>
            <person name="Miettinen O."/>
            <person name="Hibbett D.S."/>
            <person name="Nagy L.G."/>
        </authorList>
    </citation>
    <scope>NUCLEOTIDE SEQUENCE [LARGE SCALE GENOMIC DNA]</scope>
    <source>
        <strain evidence="2 3">CBS 962.96</strain>
    </source>
</reference>
<feature type="compositionally biased region" description="Basic and acidic residues" evidence="1">
    <location>
        <begin position="619"/>
        <end position="630"/>
    </location>
</feature>